<gene>
    <name evidence="1" type="ORF">RPERSI_LOCUS18748</name>
</gene>
<organism evidence="1 2">
    <name type="scientific">Racocetra persica</name>
    <dbReference type="NCBI Taxonomy" id="160502"/>
    <lineage>
        <taxon>Eukaryota</taxon>
        <taxon>Fungi</taxon>
        <taxon>Fungi incertae sedis</taxon>
        <taxon>Mucoromycota</taxon>
        <taxon>Glomeromycotina</taxon>
        <taxon>Glomeromycetes</taxon>
        <taxon>Diversisporales</taxon>
        <taxon>Gigasporaceae</taxon>
        <taxon>Racocetra</taxon>
    </lineage>
</organism>
<keyword evidence="2" id="KW-1185">Reference proteome</keyword>
<evidence type="ECO:0000313" key="2">
    <source>
        <dbReference type="Proteomes" id="UP000789920"/>
    </source>
</evidence>
<reference evidence="1" key="1">
    <citation type="submission" date="2021-06" db="EMBL/GenBank/DDBJ databases">
        <authorList>
            <person name="Kallberg Y."/>
            <person name="Tangrot J."/>
            <person name="Rosling A."/>
        </authorList>
    </citation>
    <scope>NUCLEOTIDE SEQUENCE</scope>
    <source>
        <strain evidence="1">MA461A</strain>
    </source>
</reference>
<sequence length="344" mass="39665">NFSEFNAEDYADDQEAPLEELFDHLDHFINYLQYDNINIDQFLPAGATLIKHDKNPPRSKSIEGIEYSIPPDTDFHKWVQEFGKSTGAPYVKRQIFHNEGNVSLQVIYKYHRAGTYQSTTGKDQSIKEPRPNQKPSKKCDCKSRIIVANTNTPNGKQMIIKYTPYTNHIPGSDNDIGTLRLSKKIRNWITEHIRDGLNVKGINRLFQKRARDMSKGKLFGFTVPICKEIIHDISVILLDATHGTNKHKDLLYTLLFPDPKTGKGITLAHLISSRKNFESVQYWFYNLRAQFPDWQGPTAFLVDCDMAQIKALRVVFPEKKTQSLERKLTSDEKRSLESELFEDL</sequence>
<dbReference type="EMBL" id="CAJVQC010050183">
    <property type="protein sequence ID" value="CAG8788660.1"/>
    <property type="molecule type" value="Genomic_DNA"/>
</dbReference>
<feature type="non-terminal residue" evidence="1">
    <location>
        <position position="344"/>
    </location>
</feature>
<proteinExistence type="predicted"/>
<feature type="non-terminal residue" evidence="1">
    <location>
        <position position="1"/>
    </location>
</feature>
<comment type="caution">
    <text evidence="1">The sequence shown here is derived from an EMBL/GenBank/DDBJ whole genome shotgun (WGS) entry which is preliminary data.</text>
</comment>
<evidence type="ECO:0000313" key="1">
    <source>
        <dbReference type="EMBL" id="CAG8788660.1"/>
    </source>
</evidence>
<protein>
    <submittedName>
        <fullName evidence="1">27972_t:CDS:1</fullName>
    </submittedName>
</protein>
<name>A0ACA9RE81_9GLOM</name>
<accession>A0ACA9RE81</accession>
<dbReference type="Proteomes" id="UP000789920">
    <property type="component" value="Unassembled WGS sequence"/>
</dbReference>